<dbReference type="PROSITE" id="PS50928">
    <property type="entry name" value="ABC_TM1"/>
    <property type="match status" value="1"/>
</dbReference>
<dbReference type="SUPFAM" id="SSF161098">
    <property type="entry name" value="MetI-like"/>
    <property type="match status" value="1"/>
</dbReference>
<dbReference type="PANTHER" id="PTHR43744:SF12">
    <property type="entry name" value="ABC TRANSPORTER PERMEASE PROTEIN MG189-RELATED"/>
    <property type="match status" value="1"/>
</dbReference>
<gene>
    <name evidence="9" type="ORF">DZC73_05730</name>
</gene>
<keyword evidence="10" id="KW-1185">Reference proteome</keyword>
<dbReference type="EMBL" id="QUSW01000001">
    <property type="protein sequence ID" value="RQP26882.1"/>
    <property type="molecule type" value="Genomic_DNA"/>
</dbReference>
<feature type="transmembrane region" description="Helical" evidence="7">
    <location>
        <begin position="256"/>
        <end position="276"/>
    </location>
</feature>
<keyword evidence="2 7" id="KW-0813">Transport</keyword>
<comment type="caution">
    <text evidence="9">The sequence shown here is derived from an EMBL/GenBank/DDBJ whole genome shotgun (WGS) entry which is preliminary data.</text>
</comment>
<dbReference type="Proteomes" id="UP000267464">
    <property type="component" value="Unassembled WGS sequence"/>
</dbReference>
<evidence type="ECO:0000256" key="2">
    <source>
        <dbReference type="ARBA" id="ARBA00022448"/>
    </source>
</evidence>
<organism evidence="9 10">
    <name type="scientific">Piscinibacter terrae</name>
    <dbReference type="NCBI Taxonomy" id="2496871"/>
    <lineage>
        <taxon>Bacteria</taxon>
        <taxon>Pseudomonadati</taxon>
        <taxon>Pseudomonadota</taxon>
        <taxon>Betaproteobacteria</taxon>
        <taxon>Burkholderiales</taxon>
        <taxon>Sphaerotilaceae</taxon>
        <taxon>Piscinibacter</taxon>
    </lineage>
</organism>
<dbReference type="InterPro" id="IPR035906">
    <property type="entry name" value="MetI-like_sf"/>
</dbReference>
<proteinExistence type="inferred from homology"/>
<keyword evidence="3" id="KW-1003">Cell membrane</keyword>
<comment type="similarity">
    <text evidence="7">Belongs to the binding-protein-dependent transport system permease family.</text>
</comment>
<evidence type="ECO:0000256" key="1">
    <source>
        <dbReference type="ARBA" id="ARBA00004651"/>
    </source>
</evidence>
<dbReference type="InterPro" id="IPR000515">
    <property type="entry name" value="MetI-like"/>
</dbReference>
<evidence type="ECO:0000313" key="10">
    <source>
        <dbReference type="Proteomes" id="UP000267464"/>
    </source>
</evidence>
<feature type="transmembrane region" description="Helical" evidence="7">
    <location>
        <begin position="157"/>
        <end position="176"/>
    </location>
</feature>
<accession>A0A3N7J800</accession>
<dbReference type="Pfam" id="PF00528">
    <property type="entry name" value="BPD_transp_1"/>
    <property type="match status" value="1"/>
</dbReference>
<evidence type="ECO:0000256" key="7">
    <source>
        <dbReference type="RuleBase" id="RU363032"/>
    </source>
</evidence>
<feature type="transmembrane region" description="Helical" evidence="7">
    <location>
        <begin position="88"/>
        <end position="111"/>
    </location>
</feature>
<feature type="transmembrane region" description="Helical" evidence="7">
    <location>
        <begin position="123"/>
        <end position="145"/>
    </location>
</feature>
<evidence type="ECO:0000313" key="9">
    <source>
        <dbReference type="EMBL" id="RQP26882.1"/>
    </source>
</evidence>
<keyword evidence="6 7" id="KW-0472">Membrane</keyword>
<dbReference type="GO" id="GO:0055085">
    <property type="term" value="P:transmembrane transport"/>
    <property type="evidence" value="ECO:0007669"/>
    <property type="project" value="InterPro"/>
</dbReference>
<reference evidence="9 10" key="1">
    <citation type="submission" date="2018-08" db="EMBL/GenBank/DDBJ databases">
        <authorList>
            <person name="Khan S.A."/>
            <person name="Jeon C.O."/>
            <person name="Chun B.H."/>
            <person name="Jeong S.E."/>
        </authorList>
    </citation>
    <scope>NUCLEOTIDE SEQUENCE [LARGE SCALE GENOMIC DNA]</scope>
    <source>
        <strain evidence="9 10">S-16</strain>
    </source>
</reference>
<sequence length="291" mass="31859">MAVQPSAPVKQARSKKRSVNPLQWLPYAVILVGALIMLAPFYFMFVFATHTNTDILSVPPPLWFGSALMDNLRELVTLRPHFWHSVGLSLWIAFAATVLNLFFCSLGGYAFAMYDFPGREKLFGALMATMLLPAFVGMIPFVLLMKEFDWLNSTRALIIPGACSAFGVFMMRQYIGSAIPRELVEAARMDGCGEFGIYWRVVVPLIGPAMGTLGLVTFIGAYNNFVGALLVMSRMEMFTAPLVLRSLQGTGQTPWGAISAGSAITVLPLLVLFVLYSRRLIEGLTAGAVKG</sequence>
<dbReference type="PANTHER" id="PTHR43744">
    <property type="entry name" value="ABC TRANSPORTER PERMEASE PROTEIN MG189-RELATED-RELATED"/>
    <property type="match status" value="1"/>
</dbReference>
<evidence type="ECO:0000256" key="5">
    <source>
        <dbReference type="ARBA" id="ARBA00022989"/>
    </source>
</evidence>
<feature type="transmembrane region" description="Helical" evidence="7">
    <location>
        <begin position="24"/>
        <end position="48"/>
    </location>
</feature>
<keyword evidence="5 7" id="KW-1133">Transmembrane helix</keyword>
<feature type="domain" description="ABC transmembrane type-1" evidence="8">
    <location>
        <begin position="86"/>
        <end position="276"/>
    </location>
</feature>
<dbReference type="Gene3D" id="1.10.3720.10">
    <property type="entry name" value="MetI-like"/>
    <property type="match status" value="1"/>
</dbReference>
<dbReference type="OrthoDB" id="9794684at2"/>
<keyword evidence="4 7" id="KW-0812">Transmembrane</keyword>
<reference evidence="9 10" key="2">
    <citation type="submission" date="2018-12" db="EMBL/GenBank/DDBJ databases">
        <title>Rhizobacter gummiphilus sp. nov., a rubber-degrading bacterium isolated from the soil of a botanical garden in Japan.</title>
        <authorList>
            <person name="Shunsuke S.S."/>
        </authorList>
    </citation>
    <scope>NUCLEOTIDE SEQUENCE [LARGE SCALE GENOMIC DNA]</scope>
    <source>
        <strain evidence="9 10">S-16</strain>
    </source>
</reference>
<evidence type="ECO:0000256" key="3">
    <source>
        <dbReference type="ARBA" id="ARBA00022475"/>
    </source>
</evidence>
<evidence type="ECO:0000256" key="4">
    <source>
        <dbReference type="ARBA" id="ARBA00022692"/>
    </source>
</evidence>
<protein>
    <submittedName>
        <fullName evidence="9">Carbohydrate ABC transporter permease</fullName>
    </submittedName>
</protein>
<evidence type="ECO:0000259" key="8">
    <source>
        <dbReference type="PROSITE" id="PS50928"/>
    </source>
</evidence>
<dbReference type="CDD" id="cd06261">
    <property type="entry name" value="TM_PBP2"/>
    <property type="match status" value="1"/>
</dbReference>
<dbReference type="GO" id="GO:0005886">
    <property type="term" value="C:plasma membrane"/>
    <property type="evidence" value="ECO:0007669"/>
    <property type="project" value="UniProtKB-SubCell"/>
</dbReference>
<dbReference type="AlphaFoldDB" id="A0A3N7J800"/>
<comment type="subcellular location">
    <subcellularLocation>
        <location evidence="1 7">Cell membrane</location>
        <topology evidence="1 7">Multi-pass membrane protein</topology>
    </subcellularLocation>
</comment>
<feature type="transmembrane region" description="Helical" evidence="7">
    <location>
        <begin position="197"/>
        <end position="219"/>
    </location>
</feature>
<evidence type="ECO:0000256" key="6">
    <source>
        <dbReference type="ARBA" id="ARBA00023136"/>
    </source>
</evidence>
<name>A0A3N7J800_9BURK</name>